<proteinExistence type="predicted"/>
<protein>
    <recommendedName>
        <fullName evidence="1">Mutator-like transposase domain-containing protein</fullName>
    </recommendedName>
</protein>
<dbReference type="Pfam" id="PF20700">
    <property type="entry name" value="Mutator"/>
    <property type="match status" value="2"/>
</dbReference>
<organism evidence="2 3">
    <name type="scientific">Trichonephila clavipes</name>
    <name type="common">Golden silk orbweaver</name>
    <name type="synonym">Nephila clavipes</name>
    <dbReference type="NCBI Taxonomy" id="2585209"/>
    <lineage>
        <taxon>Eukaryota</taxon>
        <taxon>Metazoa</taxon>
        <taxon>Ecdysozoa</taxon>
        <taxon>Arthropoda</taxon>
        <taxon>Chelicerata</taxon>
        <taxon>Arachnida</taxon>
        <taxon>Araneae</taxon>
        <taxon>Araneomorphae</taxon>
        <taxon>Entelegynae</taxon>
        <taxon>Araneoidea</taxon>
        <taxon>Nephilidae</taxon>
        <taxon>Trichonephila</taxon>
    </lineage>
</organism>
<evidence type="ECO:0000259" key="1">
    <source>
        <dbReference type="Pfam" id="PF20700"/>
    </source>
</evidence>
<feature type="domain" description="Mutator-like transposase" evidence="1">
    <location>
        <begin position="29"/>
        <end position="212"/>
    </location>
</feature>
<gene>
    <name evidence="2" type="primary">AVEN_209983_1</name>
    <name evidence="2" type="ORF">TNCV_3862671</name>
</gene>
<keyword evidence="3" id="KW-1185">Reference proteome</keyword>
<sequence>MYGLEKLNTVVKKDTSAIGNYILVDFNQVNNLLRSAKCQYCEKQTLKLELGAKLGFSYNLKLLCSNCDENKTVVNTSLKSVQTSHDVNLRITQAFSHIGKGYSAIEKFCMVMNIDPFSSTTYGKCARRLDNAYTLASENIFAGIHREIKNVYENGAEITDLSVSFDGTWLTRGHTSLIGVGCVIDMLTGYVVDFEVMSKVCRHCSVAKNKLGQSSAEFSICKRLGTALRSTVKDCRAQGISLGGKAHGSLKEATIKKLTTYYQKAILRNKGDVNAMKTAIYATLLHSISTDAKPQHSKCPAGENSWCFYQSAIANGEKPNNHKLNVGTPINEKFLPKILPIYQRLASNELLERCIRCGTQNANESLHSMIWAKCPKEIFVNKRRVKRAVTEAVCEYNKGTVHTIVETQKALGVATGGSTKQLATILDCRKQKFRKRRQNASNKLALKLIKKQYIKKSY</sequence>
<evidence type="ECO:0000313" key="2">
    <source>
        <dbReference type="EMBL" id="GFY05962.1"/>
    </source>
</evidence>
<dbReference type="EMBL" id="BMAU01021256">
    <property type="protein sequence ID" value="GFY05962.1"/>
    <property type="molecule type" value="Genomic_DNA"/>
</dbReference>
<dbReference type="InterPro" id="IPR049012">
    <property type="entry name" value="Mutator_transp_dom"/>
</dbReference>
<feature type="domain" description="Mutator-like transposase" evidence="1">
    <location>
        <begin position="220"/>
        <end position="307"/>
    </location>
</feature>
<evidence type="ECO:0000313" key="3">
    <source>
        <dbReference type="Proteomes" id="UP000887159"/>
    </source>
</evidence>
<reference evidence="2" key="1">
    <citation type="submission" date="2020-08" db="EMBL/GenBank/DDBJ databases">
        <title>Multicomponent nature underlies the extraordinary mechanical properties of spider dragline silk.</title>
        <authorList>
            <person name="Kono N."/>
            <person name="Nakamura H."/>
            <person name="Mori M."/>
            <person name="Yoshida Y."/>
            <person name="Ohtoshi R."/>
            <person name="Malay A.D."/>
            <person name="Moran D.A.P."/>
            <person name="Tomita M."/>
            <person name="Numata K."/>
            <person name="Arakawa K."/>
        </authorList>
    </citation>
    <scope>NUCLEOTIDE SEQUENCE</scope>
</reference>
<dbReference type="AlphaFoldDB" id="A0A8X6V5U8"/>
<dbReference type="Proteomes" id="UP000887159">
    <property type="component" value="Unassembled WGS sequence"/>
</dbReference>
<accession>A0A8X6V5U8</accession>
<name>A0A8X6V5U8_TRICX</name>
<comment type="caution">
    <text evidence="2">The sequence shown here is derived from an EMBL/GenBank/DDBJ whole genome shotgun (WGS) entry which is preliminary data.</text>
</comment>